<sequence length="374" mass="41169">MKKWLRILLLAICVNIFVGNAFCEEVIRIGLMCPLTGKWANEGQEMQNIVKLLAENVNNLGGVNGKRVELIIEDDASDPRTAALAAQKLVSSGVVAIIGTYGSSITEATQNIINEAGIVQIATGSTSNRLTDKGLPLFFRTSPRDSDQGIVAADVISQKGYKSIAILHDNSSYAKGLAQETRRELEKKGSSVVFFDALTPGEQDYTAILTKIQTTNPDLIFFTGYFPEAGLLLRQKSEMNWSVPIMGGDATNNTDLVKIAGKQAAKGYFFLSPPTAYDFNTPEAKAFFMEYKKQYHKLPSAIWPIFAGEAFNVIIEALKQGKDSPKSIAFYLKHTLKDFPGLTGPISFDEQGDRIGNFYKVYYVDEQGTFILEK</sequence>
<dbReference type="OrthoDB" id="9772589at2"/>
<dbReference type="HOGENOM" id="CLU_027128_6_0_7"/>
<dbReference type="InterPro" id="IPR028081">
    <property type="entry name" value="Leu-bd"/>
</dbReference>
<evidence type="ECO:0000256" key="3">
    <source>
        <dbReference type="ARBA" id="ARBA00022729"/>
    </source>
</evidence>
<evidence type="ECO:0000256" key="2">
    <source>
        <dbReference type="ARBA" id="ARBA00022448"/>
    </source>
</evidence>
<dbReference type="eggNOG" id="COG0683">
    <property type="taxonomic scope" value="Bacteria"/>
</dbReference>
<dbReference type="InterPro" id="IPR000709">
    <property type="entry name" value="Leu_Ile_Val-bd"/>
</dbReference>
<organism evidence="6 7">
    <name type="scientific">Lawsonia intracellularis (strain PHE/MN1-00)</name>
    <dbReference type="NCBI Taxonomy" id="363253"/>
    <lineage>
        <taxon>Bacteria</taxon>
        <taxon>Pseudomonadati</taxon>
        <taxon>Thermodesulfobacteriota</taxon>
        <taxon>Desulfovibrionia</taxon>
        <taxon>Desulfovibrionales</taxon>
        <taxon>Desulfovibrionaceae</taxon>
        <taxon>Lawsonia</taxon>
    </lineage>
</organism>
<evidence type="ECO:0000256" key="1">
    <source>
        <dbReference type="ARBA" id="ARBA00010062"/>
    </source>
</evidence>
<dbReference type="PRINTS" id="PR00337">
    <property type="entry name" value="LEUILEVALBP"/>
</dbReference>
<evidence type="ECO:0000313" key="7">
    <source>
        <dbReference type="Proteomes" id="UP000002430"/>
    </source>
</evidence>
<evidence type="ECO:0000313" key="6">
    <source>
        <dbReference type="EMBL" id="CAJ54395.1"/>
    </source>
</evidence>
<evidence type="ECO:0000256" key="4">
    <source>
        <dbReference type="ARBA" id="ARBA00022970"/>
    </source>
</evidence>
<reference evidence="6 7" key="1">
    <citation type="submission" date="2005-11" db="EMBL/GenBank/DDBJ databases">
        <title>The complete genome sequence of Lawsonia intracellularis: the causative agent of proliferative enteropathy.</title>
        <authorList>
            <person name="Kaur K."/>
            <person name="Zhang Q."/>
            <person name="Beckler D."/>
            <person name="Munir S."/>
            <person name="Li L."/>
            <person name="Kinsley K."/>
            <person name="Herron L."/>
            <person name="Peterson A."/>
            <person name="May B."/>
            <person name="Singh S."/>
            <person name="Gebhart C."/>
            <person name="Kapur V."/>
        </authorList>
    </citation>
    <scope>NUCLEOTIDE SEQUENCE [LARGE SCALE GENOMIC DNA]</scope>
    <source>
        <strain evidence="6 7">PHE/MN1-00</strain>
    </source>
</reference>
<keyword evidence="2" id="KW-0813">Transport</keyword>
<dbReference type="Proteomes" id="UP000002430">
    <property type="component" value="Chromosome"/>
</dbReference>
<keyword evidence="4" id="KW-0029">Amino-acid transport</keyword>
<feature type="domain" description="Leucine-binding protein" evidence="5">
    <location>
        <begin position="27"/>
        <end position="368"/>
    </location>
</feature>
<dbReference type="GO" id="GO:0006865">
    <property type="term" value="P:amino acid transport"/>
    <property type="evidence" value="ECO:0007669"/>
    <property type="project" value="UniProtKB-KW"/>
</dbReference>
<proteinExistence type="inferred from homology"/>
<dbReference type="Pfam" id="PF13458">
    <property type="entry name" value="Peripla_BP_6"/>
    <property type="match status" value="1"/>
</dbReference>
<dbReference type="PANTHER" id="PTHR47151">
    <property type="entry name" value="LEU/ILE/VAL-BINDING ABC TRANSPORTER SUBUNIT"/>
    <property type="match status" value="1"/>
</dbReference>
<dbReference type="AlphaFoldDB" id="Q1MRI1"/>
<protein>
    <submittedName>
        <fullName evidence="6">ABC-type branched-chain amino acid transport systems, periplasmic component</fullName>
    </submittedName>
</protein>
<dbReference type="STRING" id="363253.LI0339"/>
<comment type="similarity">
    <text evidence="1">Belongs to the leucine-binding protein family.</text>
</comment>
<keyword evidence="7" id="KW-1185">Reference proteome</keyword>
<evidence type="ECO:0000259" key="5">
    <source>
        <dbReference type="Pfam" id="PF13458"/>
    </source>
</evidence>
<dbReference type="PANTHER" id="PTHR47151:SF2">
    <property type="entry name" value="AMINO ACID BINDING PROTEIN"/>
    <property type="match status" value="1"/>
</dbReference>
<name>Q1MRI1_LAWIP</name>
<gene>
    <name evidence="6" type="ordered locus">LI0339</name>
</gene>
<dbReference type="SUPFAM" id="SSF53822">
    <property type="entry name" value="Periplasmic binding protein-like I"/>
    <property type="match status" value="1"/>
</dbReference>
<dbReference type="Gene3D" id="3.40.50.2300">
    <property type="match status" value="2"/>
</dbReference>
<keyword evidence="3" id="KW-0732">Signal</keyword>
<dbReference type="RefSeq" id="WP_011526424.1">
    <property type="nucleotide sequence ID" value="NC_008011.1"/>
</dbReference>
<dbReference type="InterPro" id="IPR028082">
    <property type="entry name" value="Peripla_BP_I"/>
</dbReference>
<accession>Q1MRI1</accession>
<dbReference type="CDD" id="cd06342">
    <property type="entry name" value="PBP1_ABC_LIVBP-like"/>
    <property type="match status" value="1"/>
</dbReference>
<dbReference type="EMBL" id="AM180252">
    <property type="protein sequence ID" value="CAJ54395.1"/>
    <property type="molecule type" value="Genomic_DNA"/>
</dbReference>
<dbReference type="KEGG" id="lip:LI0339"/>